<evidence type="ECO:0000256" key="4">
    <source>
        <dbReference type="ARBA" id="ARBA00023295"/>
    </source>
</evidence>
<keyword evidence="4 5" id="KW-0326">Glycosidase</keyword>
<sequence length="323" mass="37040">MKTCIIVLLVLTSCLSRAEAQHRSEKFAAYLFTYFTSNGEGGEQIRFALSKDGLNYKALNQNDPIFLSKDISSTGGVRDPHILRSNDGKLFYMVATDMYVAKNGWGPNHAMVLMKSSDLIHWSSAVVNIPKTFPEFAEVNRVWAPQTIYDRETKKYMMYWSMRFGEGPDKIYYAYVNDDFTALTTTPKQLFFHPNEMACIDGDIVFLDNQYHLFFKTEGGEAGIKKATSKKVNEGFVMLDQYLDQTTESVEGAGLFKLNNSSTWILMYDVYRKGKYQFTKSNDLLNFSVVDNEVSMDFHPRHGTVMPLTQKEYDRLVAKWSKQ</sequence>
<dbReference type="CDD" id="cd08983">
    <property type="entry name" value="GH43_Bt3655-like"/>
    <property type="match status" value="1"/>
</dbReference>
<dbReference type="GO" id="GO:0004553">
    <property type="term" value="F:hydrolase activity, hydrolyzing O-glycosyl compounds"/>
    <property type="evidence" value="ECO:0007669"/>
    <property type="project" value="InterPro"/>
</dbReference>
<evidence type="ECO:0000256" key="2">
    <source>
        <dbReference type="ARBA" id="ARBA00009865"/>
    </source>
</evidence>
<dbReference type="Gene3D" id="2.115.10.20">
    <property type="entry name" value="Glycosyl hydrolase domain, family 43"/>
    <property type="match status" value="1"/>
</dbReference>
<dbReference type="InterPro" id="IPR006710">
    <property type="entry name" value="Glyco_hydro_43"/>
</dbReference>
<evidence type="ECO:0000256" key="5">
    <source>
        <dbReference type="RuleBase" id="RU361187"/>
    </source>
</evidence>
<reference evidence="6 7" key="1">
    <citation type="submission" date="2018-06" db="EMBL/GenBank/DDBJ databases">
        <title>Chryseolinea flavus sp. nov., a member of the phylum Bacteroidetes isolated from soil.</title>
        <authorList>
            <person name="Li Y."/>
            <person name="Wang J."/>
        </authorList>
    </citation>
    <scope>NUCLEOTIDE SEQUENCE [LARGE SCALE GENOMIC DNA]</scope>
    <source>
        <strain evidence="6 7">SDU1-6</strain>
    </source>
</reference>
<dbReference type="RefSeq" id="WP_112746250.1">
    <property type="nucleotide sequence ID" value="NZ_QMFY01000002.1"/>
</dbReference>
<dbReference type="SUPFAM" id="SSF75005">
    <property type="entry name" value="Arabinanase/levansucrase/invertase"/>
    <property type="match status" value="1"/>
</dbReference>
<name>A0A364Y616_9BACT</name>
<organism evidence="6 7">
    <name type="scientific">Pseudochryseolinea flava</name>
    <dbReference type="NCBI Taxonomy" id="2059302"/>
    <lineage>
        <taxon>Bacteria</taxon>
        <taxon>Pseudomonadati</taxon>
        <taxon>Bacteroidota</taxon>
        <taxon>Cytophagia</taxon>
        <taxon>Cytophagales</taxon>
        <taxon>Fulvivirgaceae</taxon>
        <taxon>Pseudochryseolinea</taxon>
    </lineage>
</organism>
<dbReference type="Proteomes" id="UP000251889">
    <property type="component" value="Unassembled WGS sequence"/>
</dbReference>
<dbReference type="InterPro" id="IPR050727">
    <property type="entry name" value="GH43_arabinanases"/>
</dbReference>
<evidence type="ECO:0000256" key="1">
    <source>
        <dbReference type="ARBA" id="ARBA00004834"/>
    </source>
</evidence>
<dbReference type="OrthoDB" id="3308423at2"/>
<dbReference type="InterPro" id="IPR023296">
    <property type="entry name" value="Glyco_hydro_beta-prop_sf"/>
</dbReference>
<comment type="pathway">
    <text evidence="1">Glycan metabolism; L-arabinan degradation.</text>
</comment>
<gene>
    <name evidence="6" type="ORF">DQQ10_06970</name>
</gene>
<comment type="similarity">
    <text evidence="2 5">Belongs to the glycosyl hydrolase 43 family.</text>
</comment>
<dbReference type="EMBL" id="QMFY01000002">
    <property type="protein sequence ID" value="RAW02428.1"/>
    <property type="molecule type" value="Genomic_DNA"/>
</dbReference>
<proteinExistence type="inferred from homology"/>
<evidence type="ECO:0000313" key="7">
    <source>
        <dbReference type="Proteomes" id="UP000251889"/>
    </source>
</evidence>
<dbReference type="Pfam" id="PF04616">
    <property type="entry name" value="Glyco_hydro_43"/>
    <property type="match status" value="1"/>
</dbReference>
<protein>
    <submittedName>
        <fullName evidence="6">Arabinosidase</fullName>
    </submittedName>
</protein>
<dbReference type="AlphaFoldDB" id="A0A364Y616"/>
<dbReference type="PANTHER" id="PTHR43301:SF3">
    <property type="entry name" value="ARABINAN ENDO-1,5-ALPHA-L-ARABINOSIDASE A-RELATED"/>
    <property type="match status" value="1"/>
</dbReference>
<accession>A0A364Y616</accession>
<dbReference type="PANTHER" id="PTHR43301">
    <property type="entry name" value="ARABINAN ENDO-1,5-ALPHA-L-ARABINOSIDASE"/>
    <property type="match status" value="1"/>
</dbReference>
<comment type="caution">
    <text evidence="6">The sequence shown here is derived from an EMBL/GenBank/DDBJ whole genome shotgun (WGS) entry which is preliminary data.</text>
</comment>
<keyword evidence="7" id="KW-1185">Reference proteome</keyword>
<dbReference type="GO" id="GO:0005975">
    <property type="term" value="P:carbohydrate metabolic process"/>
    <property type="evidence" value="ECO:0007669"/>
    <property type="project" value="InterPro"/>
</dbReference>
<evidence type="ECO:0000313" key="6">
    <source>
        <dbReference type="EMBL" id="RAW02428.1"/>
    </source>
</evidence>
<keyword evidence="3 5" id="KW-0378">Hydrolase</keyword>
<evidence type="ECO:0000256" key="3">
    <source>
        <dbReference type="ARBA" id="ARBA00022801"/>
    </source>
</evidence>